<sequence>MPVVAVGIAAPALAASTPQQCVTVDTAGCWSCDFDNYNLLVGDYDSTHVQAQTSLMISIPANTTVPAGTAFTFTYDVYRPTGATVNGFGLNGKFGGTNWGSWSTSQGTWTPTTYQGQASEVRTTTVKVTLTGGITGPSSLCGGVSFTMALNPNTKIGGYALTCVTSSLATVPVCSATTTHASPAAPARATSSPTTRPRPTTPTSPARAGRSGPPDTQSVDAGLLSARPSPHEPDRSGRALLVNRPTEPAE</sequence>
<evidence type="ECO:0000313" key="2">
    <source>
        <dbReference type="EMBL" id="GAA1758036.1"/>
    </source>
</evidence>
<keyword evidence="3" id="KW-1185">Reference proteome</keyword>
<name>A0ABP4WRG8_9MICO</name>
<feature type="compositionally biased region" description="Low complexity" evidence="1">
    <location>
        <begin position="178"/>
        <end position="208"/>
    </location>
</feature>
<evidence type="ECO:0000256" key="1">
    <source>
        <dbReference type="SAM" id="MobiDB-lite"/>
    </source>
</evidence>
<organism evidence="2 3">
    <name type="scientific">Nostocoides vanveenii</name>
    <dbReference type="NCBI Taxonomy" id="330835"/>
    <lineage>
        <taxon>Bacteria</taxon>
        <taxon>Bacillati</taxon>
        <taxon>Actinomycetota</taxon>
        <taxon>Actinomycetes</taxon>
        <taxon>Micrococcales</taxon>
        <taxon>Intrasporangiaceae</taxon>
        <taxon>Nostocoides</taxon>
    </lineage>
</organism>
<protein>
    <submittedName>
        <fullName evidence="2">Uncharacterized protein</fullName>
    </submittedName>
</protein>
<reference evidence="3" key="1">
    <citation type="journal article" date="2019" name="Int. J. Syst. Evol. Microbiol.">
        <title>The Global Catalogue of Microorganisms (GCM) 10K type strain sequencing project: providing services to taxonomists for standard genome sequencing and annotation.</title>
        <authorList>
            <consortium name="The Broad Institute Genomics Platform"/>
            <consortium name="The Broad Institute Genome Sequencing Center for Infectious Disease"/>
            <person name="Wu L."/>
            <person name="Ma J."/>
        </authorList>
    </citation>
    <scope>NUCLEOTIDE SEQUENCE [LARGE SCALE GENOMIC DNA]</scope>
    <source>
        <strain evidence="3">JCM 15591</strain>
    </source>
</reference>
<gene>
    <name evidence="2" type="ORF">GCM10009810_16980</name>
</gene>
<dbReference type="EMBL" id="BAAAPN010000044">
    <property type="protein sequence ID" value="GAA1758036.1"/>
    <property type="molecule type" value="Genomic_DNA"/>
</dbReference>
<proteinExistence type="predicted"/>
<feature type="region of interest" description="Disordered" evidence="1">
    <location>
        <begin position="178"/>
        <end position="250"/>
    </location>
</feature>
<comment type="caution">
    <text evidence="2">The sequence shown here is derived from an EMBL/GenBank/DDBJ whole genome shotgun (WGS) entry which is preliminary data.</text>
</comment>
<accession>A0ABP4WRG8</accession>
<dbReference type="Proteomes" id="UP001501475">
    <property type="component" value="Unassembled WGS sequence"/>
</dbReference>
<evidence type="ECO:0000313" key="3">
    <source>
        <dbReference type="Proteomes" id="UP001501475"/>
    </source>
</evidence>